<dbReference type="Proteomes" id="UP000054908">
    <property type="component" value="Unassembled WGS sequence"/>
</dbReference>
<dbReference type="Pfam" id="PF01042">
    <property type="entry name" value="Ribonuc_L-PSP"/>
    <property type="match status" value="1"/>
</dbReference>
<protein>
    <submittedName>
        <fullName evidence="2">Endoribonuclease L-PSP</fullName>
    </submittedName>
</protein>
<dbReference type="STRING" id="466.Lmac_2069"/>
<dbReference type="InterPro" id="IPR000182">
    <property type="entry name" value="GNAT_dom"/>
</dbReference>
<gene>
    <name evidence="2" type="ORF">Lmac_2069</name>
</gene>
<keyword evidence="3" id="KW-1185">Reference proteome</keyword>
<evidence type="ECO:0000313" key="3">
    <source>
        <dbReference type="Proteomes" id="UP000054908"/>
    </source>
</evidence>
<dbReference type="PATRIC" id="fig|466.6.peg.2195"/>
<dbReference type="Pfam" id="PF00583">
    <property type="entry name" value="Acetyltransf_1"/>
    <property type="match status" value="1"/>
</dbReference>
<dbReference type="Gene3D" id="3.30.1330.40">
    <property type="entry name" value="RutC-like"/>
    <property type="match status" value="1"/>
</dbReference>
<dbReference type="PANTHER" id="PTHR43857:SF1">
    <property type="entry name" value="YJGH FAMILY PROTEIN"/>
    <property type="match status" value="1"/>
</dbReference>
<dbReference type="SUPFAM" id="SSF55298">
    <property type="entry name" value="YjgF-like"/>
    <property type="match status" value="1"/>
</dbReference>
<dbReference type="EMBL" id="LNYL01000045">
    <property type="protein sequence ID" value="KTD25091.1"/>
    <property type="molecule type" value="Genomic_DNA"/>
</dbReference>
<accession>A0A0W0VYJ3</accession>
<proteinExistence type="predicted"/>
<feature type="domain" description="N-acetyltransferase" evidence="1">
    <location>
        <begin position="115"/>
        <end position="272"/>
    </location>
</feature>
<dbReference type="SUPFAM" id="SSF55729">
    <property type="entry name" value="Acyl-CoA N-acyltransferases (Nat)"/>
    <property type="match status" value="1"/>
</dbReference>
<evidence type="ECO:0000313" key="2">
    <source>
        <dbReference type="EMBL" id="KTD25091.1"/>
    </source>
</evidence>
<dbReference type="AlphaFoldDB" id="A0A0W0VYJ3"/>
<dbReference type="InterPro" id="IPR035959">
    <property type="entry name" value="RutC-like_sf"/>
</dbReference>
<dbReference type="PROSITE" id="PS51186">
    <property type="entry name" value="GNAT"/>
    <property type="match status" value="1"/>
</dbReference>
<dbReference type="GO" id="GO:0016747">
    <property type="term" value="F:acyltransferase activity, transferring groups other than amino-acyl groups"/>
    <property type="evidence" value="ECO:0007669"/>
    <property type="project" value="InterPro"/>
</dbReference>
<dbReference type="PANTHER" id="PTHR43857">
    <property type="entry name" value="BLR7761 PROTEIN"/>
    <property type="match status" value="1"/>
</dbReference>
<dbReference type="Gene3D" id="3.40.630.30">
    <property type="match status" value="1"/>
</dbReference>
<name>A0A0W0VYJ3_9GAMM</name>
<dbReference type="CDD" id="cd06154">
    <property type="entry name" value="YjgF_YER057c_UK114_like_6"/>
    <property type="match status" value="1"/>
</dbReference>
<evidence type="ECO:0000259" key="1">
    <source>
        <dbReference type="PROSITE" id="PS51186"/>
    </source>
</evidence>
<sequence length="287" mass="32769">MNRINVSSHAPWESIVGYSRAVRVGNCITISGTTATNKEGKIVGHGDIYQQTIQTLKNIEPAIQTIGAHLEDIVRTRIYVTDIRQWEAVAKAHGEFFKSIRPATSMVEVKALITPEILVEIEADAYLDPLIFRPALKHEMSWINAIYHEIGFVPSIHEKENNIIAECDKTPIGIARLVPIDREQVELGGIYVMPEYRHLHIAVKLIEYMIDLGRAWKTVYCVPDSSMISFYERFGFKKENNFEILPVYLKDKYHWPPKNKEGSSFYLVMHYSNLRTDGAHNVSLKPS</sequence>
<organism evidence="2 3">
    <name type="scientific">Legionella maceachernii</name>
    <dbReference type="NCBI Taxonomy" id="466"/>
    <lineage>
        <taxon>Bacteria</taxon>
        <taxon>Pseudomonadati</taxon>
        <taxon>Pseudomonadota</taxon>
        <taxon>Gammaproteobacteria</taxon>
        <taxon>Legionellales</taxon>
        <taxon>Legionellaceae</taxon>
        <taxon>Legionella</taxon>
    </lineage>
</organism>
<dbReference type="RefSeq" id="WP_065240024.1">
    <property type="nucleotide sequence ID" value="NZ_CAAAIB010000020.1"/>
</dbReference>
<dbReference type="CDD" id="cd04301">
    <property type="entry name" value="NAT_SF"/>
    <property type="match status" value="1"/>
</dbReference>
<dbReference type="InterPro" id="IPR016181">
    <property type="entry name" value="Acyl_CoA_acyltransferase"/>
</dbReference>
<reference evidence="2 3" key="1">
    <citation type="submission" date="2015-11" db="EMBL/GenBank/DDBJ databases">
        <title>Genomic analysis of 38 Legionella species identifies large and diverse effector repertoires.</title>
        <authorList>
            <person name="Burstein D."/>
            <person name="Amaro F."/>
            <person name="Zusman T."/>
            <person name="Lifshitz Z."/>
            <person name="Cohen O."/>
            <person name="Gilbert J.A."/>
            <person name="Pupko T."/>
            <person name="Shuman H.A."/>
            <person name="Segal G."/>
        </authorList>
    </citation>
    <scope>NUCLEOTIDE SEQUENCE [LARGE SCALE GENOMIC DNA]</scope>
    <source>
        <strain evidence="2 3">PX-1-G2-E2</strain>
    </source>
</reference>
<comment type="caution">
    <text evidence="2">The sequence shown here is derived from an EMBL/GenBank/DDBJ whole genome shotgun (WGS) entry which is preliminary data.</text>
</comment>
<dbReference type="InterPro" id="IPR006175">
    <property type="entry name" value="YjgF/YER057c/UK114"/>
</dbReference>